<organism evidence="2 3">
    <name type="scientific">Nocardia vinacea</name>
    <dbReference type="NCBI Taxonomy" id="96468"/>
    <lineage>
        <taxon>Bacteria</taxon>
        <taxon>Bacillati</taxon>
        <taxon>Actinomycetota</taxon>
        <taxon>Actinomycetes</taxon>
        <taxon>Mycobacteriales</taxon>
        <taxon>Nocardiaceae</taxon>
        <taxon>Nocardia</taxon>
    </lineage>
</organism>
<evidence type="ECO:0000313" key="3">
    <source>
        <dbReference type="Proteomes" id="UP001432062"/>
    </source>
</evidence>
<protein>
    <submittedName>
        <fullName evidence="2">Transposase</fullName>
    </submittedName>
</protein>
<feature type="domain" description="Transposase IS204/IS1001/IS1096/IS1165 DDE" evidence="1">
    <location>
        <begin position="2"/>
        <end position="88"/>
    </location>
</feature>
<keyword evidence="3" id="KW-1185">Reference proteome</keyword>
<dbReference type="Proteomes" id="UP001432062">
    <property type="component" value="Chromosome"/>
</dbReference>
<sequence length="98" mass="10884">MKTAADLTDDEKQHLRQILHRSDTLTTVNQLVSDFAGMVRERRGRHLDTWIADATDSGITHLRSFANGLLNDYDAVRNGLTLDWSSGAQSKATSIASR</sequence>
<dbReference type="RefSeq" id="WP_329405751.1">
    <property type="nucleotide sequence ID" value="NZ_CP109441.1"/>
</dbReference>
<accession>A0ABZ1YMI2</accession>
<gene>
    <name evidence="2" type="ORF">OG563_28725</name>
</gene>
<dbReference type="PANTHER" id="PTHR33498">
    <property type="entry name" value="TRANSPOSASE FOR INSERTION SEQUENCE ELEMENT IS1557"/>
    <property type="match status" value="1"/>
</dbReference>
<evidence type="ECO:0000259" key="1">
    <source>
        <dbReference type="Pfam" id="PF01610"/>
    </source>
</evidence>
<dbReference type="PANTHER" id="PTHR33498:SF1">
    <property type="entry name" value="TRANSPOSASE FOR INSERTION SEQUENCE ELEMENT IS1557"/>
    <property type="match status" value="1"/>
</dbReference>
<dbReference type="InterPro" id="IPR047951">
    <property type="entry name" value="Transpos_ISL3"/>
</dbReference>
<evidence type="ECO:0000313" key="2">
    <source>
        <dbReference type="EMBL" id="WUV43205.1"/>
    </source>
</evidence>
<dbReference type="EMBL" id="CP109441">
    <property type="protein sequence ID" value="WUV43205.1"/>
    <property type="molecule type" value="Genomic_DNA"/>
</dbReference>
<dbReference type="InterPro" id="IPR002560">
    <property type="entry name" value="Transposase_DDE"/>
</dbReference>
<dbReference type="Pfam" id="PF01610">
    <property type="entry name" value="DDE_Tnp_ISL3"/>
    <property type="match status" value="1"/>
</dbReference>
<reference evidence="2" key="1">
    <citation type="submission" date="2022-10" db="EMBL/GenBank/DDBJ databases">
        <title>The complete genomes of actinobacterial strains from the NBC collection.</title>
        <authorList>
            <person name="Joergensen T.S."/>
            <person name="Alvarez Arevalo M."/>
            <person name="Sterndorff E.B."/>
            <person name="Faurdal D."/>
            <person name="Vuksanovic O."/>
            <person name="Mourched A.-S."/>
            <person name="Charusanti P."/>
            <person name="Shaw S."/>
            <person name="Blin K."/>
            <person name="Weber T."/>
        </authorList>
    </citation>
    <scope>NUCLEOTIDE SEQUENCE</scope>
    <source>
        <strain evidence="2">NBC_01482</strain>
    </source>
</reference>
<proteinExistence type="predicted"/>
<name>A0ABZ1YMI2_9NOCA</name>